<dbReference type="GO" id="GO:0008146">
    <property type="term" value="F:sulfotransferase activity"/>
    <property type="evidence" value="ECO:0007669"/>
    <property type="project" value="InterPro"/>
</dbReference>
<dbReference type="OrthoDB" id="288532at2"/>
<dbReference type="AlphaFoldDB" id="A0A0M7BFR0"/>
<proteinExistence type="predicted"/>
<evidence type="ECO:0000313" key="2">
    <source>
        <dbReference type="Proteomes" id="UP000049455"/>
    </source>
</evidence>
<keyword evidence="1" id="KW-0808">Transferase</keyword>
<dbReference type="EMBL" id="CYPR01000226">
    <property type="protein sequence ID" value="CUH40622.1"/>
    <property type="molecule type" value="Genomic_DNA"/>
</dbReference>
<dbReference type="InterPro" id="IPR005331">
    <property type="entry name" value="Sulfotransferase"/>
</dbReference>
<keyword evidence="2" id="KW-1185">Reference proteome</keyword>
<reference evidence="1 2" key="1">
    <citation type="submission" date="2015-09" db="EMBL/GenBank/DDBJ databases">
        <authorList>
            <person name="Jackson K.R."/>
            <person name="Lunt B.L."/>
            <person name="Fisher J.N.B."/>
            <person name="Gardner A.V."/>
            <person name="Bailey M.E."/>
            <person name="Deus L.M."/>
            <person name="Earl A.S."/>
            <person name="Gibby P.D."/>
            <person name="Hartmann K.A."/>
            <person name="Liu J.E."/>
            <person name="Manci A.M."/>
            <person name="Nielsen D.A."/>
            <person name="Solomon M.B."/>
            <person name="Breakwell D.P."/>
            <person name="Burnett S.H."/>
            <person name="Grose J.H."/>
        </authorList>
    </citation>
    <scope>NUCLEOTIDE SEQUENCE [LARGE SCALE GENOMIC DNA]</scope>
    <source>
        <strain evidence="1 2">CECT 7799</strain>
    </source>
</reference>
<name>A0A0M7BFR0_9RHOB</name>
<evidence type="ECO:0000313" key="1">
    <source>
        <dbReference type="EMBL" id="CUH40622.1"/>
    </source>
</evidence>
<dbReference type="STRING" id="313367.JSE7799_03357"/>
<sequence>MMKRMLRHPRNAKTALEKNAAHRFAATQALVCYPTDTVYTFIPKNACSTLRLSLAAANGCVAGPEDWTWIHPNNRTFSATLRELLTARFTFVILRCPHARLASVFLDKIVSKTTEFWDLYRLENDGLDEFRTTFRRFVATIEKPKNLRANIHWRPQEEFLVYERYDAYFQMERFGDAVPQIEQQGGIALIDARPLTRHGTERFDLVSDLCYADTPLAELAEMKRQGKAPAHAALYDDRLAARVARIYAADLALYSGLFGTPDLLFPAAAGHERR</sequence>
<dbReference type="Pfam" id="PF03567">
    <property type="entry name" value="Sulfotransfer_2"/>
    <property type="match status" value="1"/>
</dbReference>
<dbReference type="GO" id="GO:0016020">
    <property type="term" value="C:membrane"/>
    <property type="evidence" value="ECO:0007669"/>
    <property type="project" value="InterPro"/>
</dbReference>
<gene>
    <name evidence="1" type="ORF">JSE7799_03357</name>
</gene>
<accession>A0A0M7BFR0</accession>
<protein>
    <submittedName>
        <fullName evidence="1">Sulfotransferase family protein</fullName>
    </submittedName>
</protein>
<dbReference type="Proteomes" id="UP000049455">
    <property type="component" value="Unassembled WGS sequence"/>
</dbReference>
<organism evidence="1 2">
    <name type="scientific">Jannaschia seosinensis</name>
    <dbReference type="NCBI Taxonomy" id="313367"/>
    <lineage>
        <taxon>Bacteria</taxon>
        <taxon>Pseudomonadati</taxon>
        <taxon>Pseudomonadota</taxon>
        <taxon>Alphaproteobacteria</taxon>
        <taxon>Rhodobacterales</taxon>
        <taxon>Roseobacteraceae</taxon>
        <taxon>Jannaschia</taxon>
    </lineage>
</organism>